<accession>A0A5B7ETE3</accession>
<gene>
    <name evidence="1" type="ORF">E2C01_030132</name>
</gene>
<dbReference type="Proteomes" id="UP000324222">
    <property type="component" value="Unassembled WGS sequence"/>
</dbReference>
<protein>
    <submittedName>
        <fullName evidence="1">Uncharacterized protein</fullName>
    </submittedName>
</protein>
<dbReference type="EMBL" id="VSRR010003573">
    <property type="protein sequence ID" value="MPC36665.1"/>
    <property type="molecule type" value="Genomic_DNA"/>
</dbReference>
<sequence length="46" mass="5643">MHQNLEMQAKHCIWKNVLFVFLRDFMKKKHISIENIVYFSHLHCLA</sequence>
<evidence type="ECO:0000313" key="1">
    <source>
        <dbReference type="EMBL" id="MPC36665.1"/>
    </source>
</evidence>
<name>A0A5B7ETE3_PORTR</name>
<proteinExistence type="predicted"/>
<organism evidence="1 2">
    <name type="scientific">Portunus trituberculatus</name>
    <name type="common">Swimming crab</name>
    <name type="synonym">Neptunus trituberculatus</name>
    <dbReference type="NCBI Taxonomy" id="210409"/>
    <lineage>
        <taxon>Eukaryota</taxon>
        <taxon>Metazoa</taxon>
        <taxon>Ecdysozoa</taxon>
        <taxon>Arthropoda</taxon>
        <taxon>Crustacea</taxon>
        <taxon>Multicrustacea</taxon>
        <taxon>Malacostraca</taxon>
        <taxon>Eumalacostraca</taxon>
        <taxon>Eucarida</taxon>
        <taxon>Decapoda</taxon>
        <taxon>Pleocyemata</taxon>
        <taxon>Brachyura</taxon>
        <taxon>Eubrachyura</taxon>
        <taxon>Portunoidea</taxon>
        <taxon>Portunidae</taxon>
        <taxon>Portuninae</taxon>
        <taxon>Portunus</taxon>
    </lineage>
</organism>
<evidence type="ECO:0000313" key="2">
    <source>
        <dbReference type="Proteomes" id="UP000324222"/>
    </source>
</evidence>
<comment type="caution">
    <text evidence="1">The sequence shown here is derived from an EMBL/GenBank/DDBJ whole genome shotgun (WGS) entry which is preliminary data.</text>
</comment>
<dbReference type="AlphaFoldDB" id="A0A5B7ETE3"/>
<keyword evidence="2" id="KW-1185">Reference proteome</keyword>
<reference evidence="1 2" key="1">
    <citation type="submission" date="2019-05" db="EMBL/GenBank/DDBJ databases">
        <title>Another draft genome of Portunus trituberculatus and its Hox gene families provides insights of decapod evolution.</title>
        <authorList>
            <person name="Jeong J.-H."/>
            <person name="Song I."/>
            <person name="Kim S."/>
            <person name="Choi T."/>
            <person name="Kim D."/>
            <person name="Ryu S."/>
            <person name="Kim W."/>
        </authorList>
    </citation>
    <scope>NUCLEOTIDE SEQUENCE [LARGE SCALE GENOMIC DNA]</scope>
    <source>
        <tissue evidence="1">Muscle</tissue>
    </source>
</reference>